<feature type="transmembrane region" description="Helical" evidence="1">
    <location>
        <begin position="7"/>
        <end position="27"/>
    </location>
</feature>
<accession>A0A364KA23</accession>
<comment type="caution">
    <text evidence="3">The sequence shown here is derived from an EMBL/GenBank/DDBJ whole genome shotgun (WGS) entry which is preliminary data.</text>
</comment>
<keyword evidence="1" id="KW-1133">Transmembrane helix</keyword>
<dbReference type="Pfam" id="PF02517">
    <property type="entry name" value="Rce1-like"/>
    <property type="match status" value="1"/>
</dbReference>
<name>A0A364KA23_9BACL</name>
<evidence type="ECO:0000256" key="1">
    <source>
        <dbReference type="SAM" id="Phobius"/>
    </source>
</evidence>
<evidence type="ECO:0000313" key="3">
    <source>
        <dbReference type="EMBL" id="RAL27072.1"/>
    </source>
</evidence>
<sequence length="265" mass="29633">MMKALETIGKMAGLFILVLFLTGVFMFISVDPIMQQIAMILSVFIFYYIFEKKRGWPLGFKQEKKGRHFLGGALFGIILMSLVFSVIWLLGGIRINGLIWDQSIFQELSYWLILFIGVGFAEELFSRGYNYGLVQYLFSTKLAVIVSSVFFALMHSFNKSVWTNPLPMVELILAGVLLALVREVTGGLWAPIGFHFTWNFFQGPIFGFEVSGLPMSSLIQTEATGNSLISGGQFGAEGSIISILITSLAIIFVYVVGKNRYKNSH</sequence>
<feature type="transmembrane region" description="Helical" evidence="1">
    <location>
        <begin position="70"/>
        <end position="91"/>
    </location>
</feature>
<reference evidence="3 4" key="1">
    <citation type="submission" date="2018-06" db="EMBL/GenBank/DDBJ databases">
        <title>Thermoflavimicrobium daqus sp. nov., a thermophilic microbe isolated from Moutai-flavour Daqu.</title>
        <authorList>
            <person name="Wang X."/>
            <person name="Zhou H."/>
        </authorList>
    </citation>
    <scope>NUCLEOTIDE SEQUENCE [LARGE SCALE GENOMIC DNA]</scope>
    <source>
        <strain evidence="3 4">FBKL4.011</strain>
    </source>
</reference>
<dbReference type="AlphaFoldDB" id="A0A364KA23"/>
<feature type="transmembrane region" description="Helical" evidence="1">
    <location>
        <begin position="33"/>
        <end position="50"/>
    </location>
</feature>
<dbReference type="InterPro" id="IPR003675">
    <property type="entry name" value="Rce1/LyrA-like_dom"/>
</dbReference>
<feature type="transmembrane region" description="Helical" evidence="1">
    <location>
        <begin position="103"/>
        <end position="121"/>
    </location>
</feature>
<reference evidence="3 4" key="2">
    <citation type="submission" date="2018-06" db="EMBL/GenBank/DDBJ databases">
        <authorList>
            <person name="Zhirakovskaya E."/>
        </authorList>
    </citation>
    <scope>NUCLEOTIDE SEQUENCE [LARGE SCALE GENOMIC DNA]</scope>
    <source>
        <strain evidence="3 4">FBKL4.011</strain>
    </source>
</reference>
<dbReference type="GO" id="GO:0080120">
    <property type="term" value="P:CAAX-box protein maturation"/>
    <property type="evidence" value="ECO:0007669"/>
    <property type="project" value="UniProtKB-ARBA"/>
</dbReference>
<feature type="transmembrane region" description="Helical" evidence="1">
    <location>
        <begin position="238"/>
        <end position="257"/>
    </location>
</feature>
<dbReference type="PANTHER" id="PTHR39430">
    <property type="entry name" value="MEMBRANE-ASSOCIATED PROTEASE-RELATED"/>
    <property type="match status" value="1"/>
</dbReference>
<feature type="transmembrane region" description="Helical" evidence="1">
    <location>
        <begin position="161"/>
        <end position="181"/>
    </location>
</feature>
<evidence type="ECO:0000313" key="4">
    <source>
        <dbReference type="Proteomes" id="UP000251213"/>
    </source>
</evidence>
<dbReference type="EMBL" id="QJKK01000001">
    <property type="protein sequence ID" value="RAL27072.1"/>
    <property type="molecule type" value="Genomic_DNA"/>
</dbReference>
<gene>
    <name evidence="3" type="ORF">DL897_03295</name>
</gene>
<protein>
    <recommendedName>
        <fullName evidence="2">CAAX prenyl protease 2/Lysostaphin resistance protein A-like domain-containing protein</fullName>
    </recommendedName>
</protein>
<dbReference type="OrthoDB" id="324900at2"/>
<keyword evidence="1" id="KW-0812">Transmembrane</keyword>
<feature type="transmembrane region" description="Helical" evidence="1">
    <location>
        <begin position="133"/>
        <end position="155"/>
    </location>
</feature>
<dbReference type="GO" id="GO:0004175">
    <property type="term" value="F:endopeptidase activity"/>
    <property type="evidence" value="ECO:0007669"/>
    <property type="project" value="UniProtKB-ARBA"/>
</dbReference>
<feature type="domain" description="CAAX prenyl protease 2/Lysostaphin resistance protein A-like" evidence="2">
    <location>
        <begin position="107"/>
        <end position="201"/>
    </location>
</feature>
<dbReference type="Proteomes" id="UP000251213">
    <property type="component" value="Unassembled WGS sequence"/>
</dbReference>
<proteinExistence type="predicted"/>
<evidence type="ECO:0000259" key="2">
    <source>
        <dbReference type="Pfam" id="PF02517"/>
    </source>
</evidence>
<feature type="transmembrane region" description="Helical" evidence="1">
    <location>
        <begin position="188"/>
        <end position="208"/>
    </location>
</feature>
<keyword evidence="4" id="KW-1185">Reference proteome</keyword>
<organism evidence="3 4">
    <name type="scientific">Thermoflavimicrobium daqui</name>
    <dbReference type="NCBI Taxonomy" id="2137476"/>
    <lineage>
        <taxon>Bacteria</taxon>
        <taxon>Bacillati</taxon>
        <taxon>Bacillota</taxon>
        <taxon>Bacilli</taxon>
        <taxon>Bacillales</taxon>
        <taxon>Thermoactinomycetaceae</taxon>
        <taxon>Thermoflavimicrobium</taxon>
    </lineage>
</organism>
<keyword evidence="1" id="KW-0472">Membrane</keyword>
<dbReference type="PANTHER" id="PTHR39430:SF1">
    <property type="entry name" value="PROTEASE"/>
    <property type="match status" value="1"/>
</dbReference>
<dbReference type="RefSeq" id="WP_113657677.1">
    <property type="nucleotide sequence ID" value="NZ_KZ845663.1"/>
</dbReference>